<organism evidence="1 2">
    <name type="scientific">Entomophthora muscae</name>
    <dbReference type="NCBI Taxonomy" id="34485"/>
    <lineage>
        <taxon>Eukaryota</taxon>
        <taxon>Fungi</taxon>
        <taxon>Fungi incertae sedis</taxon>
        <taxon>Zoopagomycota</taxon>
        <taxon>Entomophthoromycotina</taxon>
        <taxon>Entomophthoromycetes</taxon>
        <taxon>Entomophthorales</taxon>
        <taxon>Entomophthoraceae</taxon>
        <taxon>Entomophthora</taxon>
    </lineage>
</organism>
<accession>A0ACC2STE6</accession>
<name>A0ACC2STE6_9FUNG</name>
<evidence type="ECO:0000313" key="1">
    <source>
        <dbReference type="EMBL" id="KAJ9065677.1"/>
    </source>
</evidence>
<comment type="caution">
    <text evidence="1">The sequence shown here is derived from an EMBL/GenBank/DDBJ whole genome shotgun (WGS) entry which is preliminary data.</text>
</comment>
<gene>
    <name evidence="1" type="primary">msp1_2</name>
    <name evidence="1" type="ORF">DSO57_1017083</name>
</gene>
<dbReference type="EMBL" id="QTSX02004331">
    <property type="protein sequence ID" value="KAJ9065677.1"/>
    <property type="molecule type" value="Genomic_DNA"/>
</dbReference>
<keyword evidence="2" id="KW-1185">Reference proteome</keyword>
<proteinExistence type="predicted"/>
<dbReference type="Proteomes" id="UP001165960">
    <property type="component" value="Unassembled WGS sequence"/>
</dbReference>
<sequence>MLGSRFPQSLAIPWRHRFWRTSTQGSPTSIPVHRANSFKTASRLYSFHSSKTPNCVAPGKKLGKLENGKFYNDGMDRSPGNHLIVRQFSFTAVPKFLLRSLRFPAGIVGVGVGAVTYFNNLINEATKNIVPDWLKDAAKEAGGLFNQAKEGGGRYLMKQIHSFLPFFLKRIMALQALLPALEMAHLTLQLMLWSMMNGRKKATAAIAIEKDQY</sequence>
<reference evidence="1" key="1">
    <citation type="submission" date="2022-04" db="EMBL/GenBank/DDBJ databases">
        <title>Genome of the entomopathogenic fungus Entomophthora muscae.</title>
        <authorList>
            <person name="Elya C."/>
            <person name="Lovett B.R."/>
            <person name="Lee E."/>
            <person name="Macias A.M."/>
            <person name="Hajek A.E."/>
            <person name="De Bivort B.L."/>
            <person name="Kasson M.T."/>
            <person name="De Fine Licht H.H."/>
            <person name="Stajich J.E."/>
        </authorList>
    </citation>
    <scope>NUCLEOTIDE SEQUENCE</scope>
    <source>
        <strain evidence="1">Berkeley</strain>
    </source>
</reference>
<protein>
    <submittedName>
        <fullName evidence="1">Mitochondrial dynamin GTPase Msp1</fullName>
    </submittedName>
</protein>
<evidence type="ECO:0000313" key="2">
    <source>
        <dbReference type="Proteomes" id="UP001165960"/>
    </source>
</evidence>